<evidence type="ECO:0000256" key="5">
    <source>
        <dbReference type="ARBA" id="ARBA00022741"/>
    </source>
</evidence>
<evidence type="ECO:0000256" key="7">
    <source>
        <dbReference type="ARBA" id="ARBA00022917"/>
    </source>
</evidence>
<comment type="subunit">
    <text evidence="10">Tetramer of two alpha and two beta subunits.</text>
</comment>
<evidence type="ECO:0000259" key="11">
    <source>
        <dbReference type="Pfam" id="PF05746"/>
    </source>
</evidence>
<proteinExistence type="inferred from homology"/>
<dbReference type="PRINTS" id="PR01045">
    <property type="entry name" value="TRNASYNTHGB"/>
</dbReference>
<comment type="caution">
    <text evidence="12">The sequence shown here is derived from an EMBL/GenBank/DDBJ whole genome shotgun (WGS) entry which is preliminary data.</text>
</comment>
<dbReference type="Proteomes" id="UP000016057">
    <property type="component" value="Unassembled WGS sequence"/>
</dbReference>
<keyword evidence="3 10" id="KW-0963">Cytoplasm</keyword>
<dbReference type="PANTHER" id="PTHR30075">
    <property type="entry name" value="GLYCYL-TRNA SYNTHETASE"/>
    <property type="match status" value="1"/>
</dbReference>
<evidence type="ECO:0000256" key="2">
    <source>
        <dbReference type="ARBA" id="ARBA00008226"/>
    </source>
</evidence>
<comment type="similarity">
    <text evidence="2 10">Belongs to the class-II aminoacyl-tRNA synthetase family.</text>
</comment>
<keyword evidence="7 10" id="KW-0648">Protein biosynthesis</keyword>
<evidence type="ECO:0000256" key="4">
    <source>
        <dbReference type="ARBA" id="ARBA00022598"/>
    </source>
</evidence>
<keyword evidence="5 10" id="KW-0547">Nucleotide-binding</keyword>
<dbReference type="GO" id="GO:0004820">
    <property type="term" value="F:glycine-tRNA ligase activity"/>
    <property type="evidence" value="ECO:0007669"/>
    <property type="project" value="UniProtKB-UniRule"/>
</dbReference>
<dbReference type="EMBL" id="AMYT01000017">
    <property type="protein sequence ID" value="EKU27430.1"/>
    <property type="molecule type" value="Genomic_DNA"/>
</dbReference>
<protein>
    <recommendedName>
        <fullName evidence="10">Glycine--tRNA ligase beta subunit</fullName>
        <ecNumber evidence="10">6.1.1.14</ecNumber>
    </recommendedName>
    <alternativeName>
        <fullName evidence="10">Glycyl-tRNA synthetase beta subunit</fullName>
        <shortName evidence="10">GlyRS</shortName>
    </alternativeName>
</protein>
<accession>K8Z974</accession>
<dbReference type="Pfam" id="PF02092">
    <property type="entry name" value="tRNA_synt_2f"/>
    <property type="match status" value="1"/>
</dbReference>
<dbReference type="STRING" id="1234409.C683_0761"/>
<dbReference type="GO" id="GO:0005524">
    <property type="term" value="F:ATP binding"/>
    <property type="evidence" value="ECO:0007669"/>
    <property type="project" value="UniProtKB-UniRule"/>
</dbReference>
<comment type="catalytic activity">
    <reaction evidence="9 10">
        <text>tRNA(Gly) + glycine + ATP = glycyl-tRNA(Gly) + AMP + diphosphate</text>
        <dbReference type="Rhea" id="RHEA:16013"/>
        <dbReference type="Rhea" id="RHEA-COMP:9664"/>
        <dbReference type="Rhea" id="RHEA-COMP:9683"/>
        <dbReference type="ChEBI" id="CHEBI:30616"/>
        <dbReference type="ChEBI" id="CHEBI:33019"/>
        <dbReference type="ChEBI" id="CHEBI:57305"/>
        <dbReference type="ChEBI" id="CHEBI:78442"/>
        <dbReference type="ChEBI" id="CHEBI:78522"/>
        <dbReference type="ChEBI" id="CHEBI:456215"/>
        <dbReference type="EC" id="6.1.1.14"/>
    </reaction>
</comment>
<dbReference type="GO" id="GO:0004814">
    <property type="term" value="F:arginine-tRNA ligase activity"/>
    <property type="evidence" value="ECO:0007669"/>
    <property type="project" value="InterPro"/>
</dbReference>
<keyword evidence="8 10" id="KW-0030">Aminoacyl-tRNA synthetase</keyword>
<reference evidence="12 13" key="1">
    <citation type="journal article" date="2013" name="Genome Announc.">
        <title>Draft Genome Sequence of Catellicoccus marimammalium, a Novel Species Commonly Found in Gull Feces.</title>
        <authorList>
            <person name="Weigand M.R."/>
            <person name="Ryu H."/>
            <person name="Bozcek L."/>
            <person name="Konstantinidis K.T."/>
            <person name="Santo Domingo J.W."/>
        </authorList>
    </citation>
    <scope>NUCLEOTIDE SEQUENCE [LARGE SCALE GENOMIC DNA]</scope>
    <source>
        <strain evidence="12 13">M35/04/3</strain>
    </source>
</reference>
<evidence type="ECO:0000256" key="10">
    <source>
        <dbReference type="HAMAP-Rule" id="MF_00255"/>
    </source>
</evidence>
<dbReference type="PROSITE" id="PS50861">
    <property type="entry name" value="AA_TRNA_LIGASE_II_GLYAB"/>
    <property type="match status" value="1"/>
</dbReference>
<name>K8Z974_9ENTE</name>
<evidence type="ECO:0000256" key="6">
    <source>
        <dbReference type="ARBA" id="ARBA00022840"/>
    </source>
</evidence>
<dbReference type="GO" id="GO:0005829">
    <property type="term" value="C:cytosol"/>
    <property type="evidence" value="ECO:0007669"/>
    <property type="project" value="TreeGrafter"/>
</dbReference>
<dbReference type="InterPro" id="IPR008909">
    <property type="entry name" value="DALR_anticod-bd"/>
</dbReference>
<evidence type="ECO:0000313" key="12">
    <source>
        <dbReference type="EMBL" id="EKU27430.1"/>
    </source>
</evidence>
<evidence type="ECO:0000256" key="8">
    <source>
        <dbReference type="ARBA" id="ARBA00023146"/>
    </source>
</evidence>
<keyword evidence="6 10" id="KW-0067">ATP-binding</keyword>
<dbReference type="GO" id="GO:0006420">
    <property type="term" value="P:arginyl-tRNA aminoacylation"/>
    <property type="evidence" value="ECO:0007669"/>
    <property type="project" value="InterPro"/>
</dbReference>
<evidence type="ECO:0000256" key="9">
    <source>
        <dbReference type="ARBA" id="ARBA00047937"/>
    </source>
</evidence>
<dbReference type="GO" id="GO:0006426">
    <property type="term" value="P:glycyl-tRNA aminoacylation"/>
    <property type="evidence" value="ECO:0007669"/>
    <property type="project" value="UniProtKB-UniRule"/>
</dbReference>
<evidence type="ECO:0000256" key="3">
    <source>
        <dbReference type="ARBA" id="ARBA00022490"/>
    </source>
</evidence>
<organism evidence="12 13">
    <name type="scientific">Catellicoccus marimammalium M35/04/3</name>
    <dbReference type="NCBI Taxonomy" id="1234409"/>
    <lineage>
        <taxon>Bacteria</taxon>
        <taxon>Bacillati</taxon>
        <taxon>Bacillota</taxon>
        <taxon>Bacilli</taxon>
        <taxon>Lactobacillales</taxon>
        <taxon>Enterococcaceae</taxon>
        <taxon>Catellicoccus</taxon>
    </lineage>
</organism>
<keyword evidence="4 10" id="KW-0436">Ligase</keyword>
<dbReference type="Pfam" id="PF05746">
    <property type="entry name" value="DALR_1"/>
    <property type="match status" value="1"/>
</dbReference>
<dbReference type="AlphaFoldDB" id="K8Z974"/>
<dbReference type="NCBIfam" id="TIGR00211">
    <property type="entry name" value="glyS"/>
    <property type="match status" value="1"/>
</dbReference>
<dbReference type="InterPro" id="IPR015944">
    <property type="entry name" value="Gly-tRNA-synth_bsu"/>
</dbReference>
<dbReference type="eggNOG" id="COG0751">
    <property type="taxonomic scope" value="Bacteria"/>
</dbReference>
<feature type="domain" description="DALR anticodon binding" evidence="11">
    <location>
        <begin position="584"/>
        <end position="674"/>
    </location>
</feature>
<dbReference type="SUPFAM" id="SSF109604">
    <property type="entry name" value="HD-domain/PDEase-like"/>
    <property type="match status" value="1"/>
</dbReference>
<comment type="subcellular location">
    <subcellularLocation>
        <location evidence="1 10">Cytoplasm</location>
    </subcellularLocation>
</comment>
<dbReference type="HAMAP" id="MF_00255">
    <property type="entry name" value="Gly_tRNA_synth_beta"/>
    <property type="match status" value="1"/>
</dbReference>
<keyword evidence="13" id="KW-1185">Reference proteome</keyword>
<evidence type="ECO:0000313" key="13">
    <source>
        <dbReference type="Proteomes" id="UP000016057"/>
    </source>
</evidence>
<sequence>MMKEDFLLELGLEEMPAHVVTPSMEQLKERMTKFLEEHRFSFDSIEAFSTPRRLAVRVNGMETKQQDIEEEAKGPALRIAKDENGEWTKAAQGFARGQGMTTEDLYTKEFNGEEYVFVRKFIAGKSAVEVLPNLVSEVIEKMTFPTMMRWGNETLKFIRPIHWLVALLGEMIVPMEILSIGSGNISRGHRFLGQNVMIQHPKQYEKALMSQYVLVNSDYRKTMIMEQMVEFATKNQWKIDFDESLLEEVNNLVEWPTAFIGTFDEKYLEVPSEVLITSMKEHQRYFAVMDYDGKLLPYFIAVRNGNAEKIEQVILGNEKVLTARLEDAAFFYEEDQKHTIEDYMAKIAKVTFHEKIGTMTNKMGRTKAIVQILAAKWNFTAEELEAALRASDIYKFDLVTGMVGEFSELQGIMGEKYALLQGESEWVAAAIREHYLPTTAEGSLPVTKVGALLAVADKLDSILSFFTVGLIPTGSNDPYALRRQTYGIIRILQDQKWNLPLEWLEEMTRQVESADGFHYDVAMEKIREFFAGRMSQYLSLQGVRSDIMDAAFASTTLDFYYQIQAAEVLENHRQDADMKVATESFTRIANLAQKAEKEVVVDAKLFTDASENELYEAYQALSLEGTIEENYLALKSLQPAIANYFENNMIMVEDEAVRNNRLSLLKQINQSVQKIADMSKLVIK</sequence>
<evidence type="ECO:0000256" key="1">
    <source>
        <dbReference type="ARBA" id="ARBA00004496"/>
    </source>
</evidence>
<gene>
    <name evidence="10" type="primary">glyS</name>
    <name evidence="12" type="ORF">C683_0761</name>
</gene>
<dbReference type="InterPro" id="IPR006194">
    <property type="entry name" value="Gly-tRNA-synth_heterodimer"/>
</dbReference>
<dbReference type="PANTHER" id="PTHR30075:SF2">
    <property type="entry name" value="GLYCINE--TRNA LIGASE, CHLOROPLASTIC_MITOCHONDRIAL 2"/>
    <property type="match status" value="1"/>
</dbReference>
<dbReference type="EC" id="6.1.1.14" evidence="10"/>
<dbReference type="PATRIC" id="fig|1234409.3.peg.712"/>